<dbReference type="InterPro" id="IPR006094">
    <property type="entry name" value="Oxid_FAD_bind_N"/>
</dbReference>
<dbReference type="Gene3D" id="3.30.70.2740">
    <property type="match status" value="1"/>
</dbReference>
<dbReference type="InterPro" id="IPR016164">
    <property type="entry name" value="FAD-linked_Oxase-like_C"/>
</dbReference>
<dbReference type="GO" id="GO:0071949">
    <property type="term" value="F:FAD binding"/>
    <property type="evidence" value="ECO:0007669"/>
    <property type="project" value="InterPro"/>
</dbReference>
<dbReference type="Gene3D" id="3.30.465.10">
    <property type="match status" value="2"/>
</dbReference>
<evidence type="ECO:0000259" key="5">
    <source>
        <dbReference type="PROSITE" id="PS51387"/>
    </source>
</evidence>
<evidence type="ECO:0000256" key="2">
    <source>
        <dbReference type="ARBA" id="ARBA00022630"/>
    </source>
</evidence>
<comment type="caution">
    <text evidence="6">The sequence shown here is derived from an EMBL/GenBank/DDBJ whole genome shotgun (WGS) entry which is preliminary data.</text>
</comment>
<feature type="domain" description="FAD-binding PCMH-type" evidence="5">
    <location>
        <begin position="477"/>
        <end position="655"/>
    </location>
</feature>
<dbReference type="Gene3D" id="1.10.45.10">
    <property type="entry name" value="Vanillyl-alcohol Oxidase, Chain A, domain 4"/>
    <property type="match status" value="1"/>
</dbReference>
<dbReference type="PANTHER" id="PTHR42934:SF1">
    <property type="entry name" value="GLYCOLATE OXIDASE SUBUNIT GLCD"/>
    <property type="match status" value="1"/>
</dbReference>
<dbReference type="Pfam" id="PF02913">
    <property type="entry name" value="FAD-oxidase_C"/>
    <property type="match status" value="2"/>
</dbReference>
<dbReference type="InterPro" id="IPR051914">
    <property type="entry name" value="FAD-linked_OxidoTrans_Type4"/>
</dbReference>
<dbReference type="InterPro" id="IPR016166">
    <property type="entry name" value="FAD-bd_PCMH"/>
</dbReference>
<dbReference type="EMBL" id="BIFT01000001">
    <property type="protein sequence ID" value="GCE26280.1"/>
    <property type="molecule type" value="Genomic_DNA"/>
</dbReference>
<dbReference type="OrthoDB" id="9767256at2"/>
<dbReference type="Pfam" id="PF01565">
    <property type="entry name" value="FAD_binding_4"/>
    <property type="match status" value="2"/>
</dbReference>
<keyword evidence="3" id="KW-0274">FAD</keyword>
<dbReference type="InterPro" id="IPR016171">
    <property type="entry name" value="Vanillyl_alc_oxidase_C-sub2"/>
</dbReference>
<evidence type="ECO:0000256" key="1">
    <source>
        <dbReference type="ARBA" id="ARBA00001974"/>
    </source>
</evidence>
<proteinExistence type="predicted"/>
<keyword evidence="7" id="KW-1185">Reference proteome</keyword>
<dbReference type="RefSeq" id="WP_126626760.1">
    <property type="nucleotide sequence ID" value="NZ_BIFT01000001.1"/>
</dbReference>
<dbReference type="InterPro" id="IPR004113">
    <property type="entry name" value="FAD-bd_oxidored_4_C"/>
</dbReference>
<evidence type="ECO:0000256" key="4">
    <source>
        <dbReference type="ARBA" id="ARBA00023002"/>
    </source>
</evidence>
<name>A0A402B4M0_9CHLR</name>
<reference evidence="7" key="1">
    <citation type="submission" date="2018-12" db="EMBL/GenBank/DDBJ databases">
        <title>Tengunoibacter tsumagoiensis gen. nov., sp. nov., Dictyobacter kobayashii sp. nov., D. alpinus sp. nov., and D. joshuensis sp. nov. and description of Dictyobacteraceae fam. nov. within the order Ktedonobacterales isolated from Tengu-no-mugimeshi.</title>
        <authorList>
            <person name="Wang C.M."/>
            <person name="Zheng Y."/>
            <person name="Sakai Y."/>
            <person name="Toyoda A."/>
            <person name="Minakuchi Y."/>
            <person name="Abe K."/>
            <person name="Yokota A."/>
            <person name="Yabe S."/>
        </authorList>
    </citation>
    <scope>NUCLEOTIDE SEQUENCE [LARGE SCALE GENOMIC DNA]</scope>
    <source>
        <strain evidence="7">Uno16</strain>
    </source>
</reference>
<sequence>MLKESVLHTLKKILPPGQVFTDRASLIAYEVDAGLDRGLPEGVVFPRTTEDVMRVMRWAADNGIPLVARGAGTGLSGGAVATRGGIIVEFVHMNRLCELDHLGRSAQVEPALINLRLDERAQTMGLYFPPDPSSQRASTMGGNVAENSGGPHCFKYGVTTNYVTGMQVVLADGQQIHVGGRALDYPEYDFCGLITGSEGLLGLITSLTLRLLRRPPAVKTLLAIFDSVEQAGTAVSAVIAGGLVPATMEMMDQRIVRIIEPFAHANLPLDAGAVLIIEFDGYPESLNRQLDEVINILEQHGGKDMRIARDEEERYKIWLARKSAAGAIAREAPAQYTVDITVPRSHLAEMLAEANRIGDEFNLRMGHVFHAGDGNLHPLILVPDPDSAELISRIHAGGREMARACVAMGGSITGEHGVGIEKRDFMPIMHRPAEMLALWDIKQVFDPQLLLNPGKVFPLPAQNETGPYAGYVPLSQLVPEVAEISEAGYTPTTAEEAALQLQALSQAGRAVTITSAPLSKEQERDSTYISTAALHGIQVYAPEDLYITVGAGTPLAEIQAFLAERGKYIPLVSPWPETTIGDLVASNLNAPLRMRYGAIRDNVLCATVALADGRVIRTGRPIVKNVAGFDLTKAFVGSNGTLGLLADISLKVFAQPRSRQTLLYPVEDLSTGLRWGQEMLQLALTASAIVLLSGSSYENIQSPYLLAYTAEGVQEDVEAELAQLRQVLQRVQAPEPITITATSGTDLWTSTLAAAGADALLVRIGVPVKDLPAYLEEHSALLQNDAYVVDFASGFIYAAHLSDNLQQAQQWLERLRQPALLLNGYVVVIAQPSAWQKQIDRWGYRPSSLEIMQRLKKQWDPQAILNPHRFVLEA</sequence>
<dbReference type="SUPFAM" id="SSF55103">
    <property type="entry name" value="FAD-linked oxidases, C-terminal domain"/>
    <property type="match status" value="2"/>
</dbReference>
<dbReference type="AlphaFoldDB" id="A0A402B4M0"/>
<comment type="cofactor">
    <cofactor evidence="1">
        <name>FAD</name>
        <dbReference type="ChEBI" id="CHEBI:57692"/>
    </cofactor>
</comment>
<dbReference type="Proteomes" id="UP000287171">
    <property type="component" value="Unassembled WGS sequence"/>
</dbReference>
<gene>
    <name evidence="6" type="ORF">KDA_17640</name>
</gene>
<accession>A0A402B4M0</accession>
<keyword evidence="4" id="KW-0560">Oxidoreductase</keyword>
<protein>
    <submittedName>
        <fullName evidence="6">Lactate dehydrogenase</fullName>
    </submittedName>
</protein>
<evidence type="ECO:0000313" key="7">
    <source>
        <dbReference type="Proteomes" id="UP000287171"/>
    </source>
</evidence>
<dbReference type="PANTHER" id="PTHR42934">
    <property type="entry name" value="GLYCOLATE OXIDASE SUBUNIT GLCD"/>
    <property type="match status" value="1"/>
</dbReference>
<dbReference type="InterPro" id="IPR016169">
    <property type="entry name" value="FAD-bd_PCMH_sub2"/>
</dbReference>
<dbReference type="InterPro" id="IPR036318">
    <property type="entry name" value="FAD-bd_PCMH-like_sf"/>
</dbReference>
<evidence type="ECO:0000256" key="3">
    <source>
        <dbReference type="ARBA" id="ARBA00022827"/>
    </source>
</evidence>
<evidence type="ECO:0000313" key="6">
    <source>
        <dbReference type="EMBL" id="GCE26280.1"/>
    </source>
</evidence>
<dbReference type="GO" id="GO:0016491">
    <property type="term" value="F:oxidoreductase activity"/>
    <property type="evidence" value="ECO:0007669"/>
    <property type="project" value="UniProtKB-KW"/>
</dbReference>
<organism evidence="6 7">
    <name type="scientific">Dictyobacter alpinus</name>
    <dbReference type="NCBI Taxonomy" id="2014873"/>
    <lineage>
        <taxon>Bacteria</taxon>
        <taxon>Bacillati</taxon>
        <taxon>Chloroflexota</taxon>
        <taxon>Ktedonobacteria</taxon>
        <taxon>Ktedonobacterales</taxon>
        <taxon>Dictyobacteraceae</taxon>
        <taxon>Dictyobacter</taxon>
    </lineage>
</organism>
<feature type="domain" description="FAD-binding PCMH-type" evidence="5">
    <location>
        <begin position="36"/>
        <end position="214"/>
    </location>
</feature>
<dbReference type="PROSITE" id="PS51387">
    <property type="entry name" value="FAD_PCMH"/>
    <property type="match status" value="2"/>
</dbReference>
<keyword evidence="2" id="KW-0285">Flavoprotein</keyword>
<dbReference type="SUPFAM" id="SSF56176">
    <property type="entry name" value="FAD-binding/transporter-associated domain-like"/>
    <property type="match status" value="2"/>
</dbReference>